<proteinExistence type="predicted"/>
<dbReference type="AlphaFoldDB" id="A0A1L0AHT3"/>
<dbReference type="GO" id="GO:0005886">
    <property type="term" value="C:plasma membrane"/>
    <property type="evidence" value="ECO:0007669"/>
    <property type="project" value="UniProtKB-SubCell"/>
</dbReference>
<comment type="subcellular location">
    <subcellularLocation>
        <location evidence="1">Cell membrane</location>
        <topology evidence="1">Multi-pass membrane protein</topology>
    </subcellularLocation>
</comment>
<gene>
    <name evidence="8" type="ORF">MT2528_0008</name>
    <name evidence="9" type="ORF">NVI5450_0009</name>
</gene>
<evidence type="ECO:0000256" key="3">
    <source>
        <dbReference type="ARBA" id="ARBA00022692"/>
    </source>
</evidence>
<keyword evidence="3 6" id="KW-0812">Transmembrane</keyword>
<dbReference type="OrthoDB" id="2489132at2"/>
<name>A0A1L0AHT3_9GAMM</name>
<evidence type="ECO:0000313" key="11">
    <source>
        <dbReference type="Proteomes" id="UP000183794"/>
    </source>
</evidence>
<dbReference type="Gene3D" id="3.30.450.20">
    <property type="entry name" value="PAS domain"/>
    <property type="match status" value="1"/>
</dbReference>
<reference evidence="9 11" key="1">
    <citation type="submission" date="2016-11" db="EMBL/GenBank/DDBJ databases">
        <authorList>
            <person name="Jaros S."/>
            <person name="Januszkiewicz K."/>
            <person name="Wedrychowicz H."/>
        </authorList>
    </citation>
    <scope>NUCLEOTIDE SEQUENCE [LARGE SCALE GENOMIC DNA]</scope>
    <source>
        <strain evidence="9">NVI 5450</strain>
    </source>
</reference>
<dbReference type="SMART" id="SM01049">
    <property type="entry name" value="Cache_2"/>
    <property type="match status" value="1"/>
</dbReference>
<keyword evidence="4 6" id="KW-1133">Transmembrane helix</keyword>
<sequence>MCRRNSVICKITLCVVFSFIALIFIALGYLSILREEMLTERKSRLINIINKTEVIFQRYDLYYQSGVLSLEQAQKQALKRLSLLDGNYIFVFDDNYTLLASLGGVDNSTHNVKMIQDANGDYTYQVIYEKAKKLTVGTFVSYCFPLFIGGKAVRKISYSKHFQTWGWTYGAGVYIDDIDSIISHTLISFDELVI</sequence>
<accession>A0A1L0AHT3</accession>
<organism evidence="9 11">
    <name type="scientific">Moritella viscosa</name>
    <dbReference type="NCBI Taxonomy" id="80854"/>
    <lineage>
        <taxon>Bacteria</taxon>
        <taxon>Pseudomonadati</taxon>
        <taxon>Pseudomonadota</taxon>
        <taxon>Gammaproteobacteria</taxon>
        <taxon>Alteromonadales</taxon>
        <taxon>Moritellaceae</taxon>
        <taxon>Moritella</taxon>
    </lineage>
</organism>
<dbReference type="EMBL" id="FPLD01000002">
    <property type="protein sequence ID" value="SGY81305.1"/>
    <property type="molecule type" value="Genomic_DNA"/>
</dbReference>
<dbReference type="EMBL" id="FPLJ01000001">
    <property type="protein sequence ID" value="SGY81228.1"/>
    <property type="molecule type" value="Genomic_DNA"/>
</dbReference>
<evidence type="ECO:0000259" key="7">
    <source>
        <dbReference type="SMART" id="SM01049"/>
    </source>
</evidence>
<feature type="transmembrane region" description="Helical" evidence="6">
    <location>
        <begin position="7"/>
        <end position="32"/>
    </location>
</feature>
<reference evidence="8 10" key="2">
    <citation type="submission" date="2016-11" db="EMBL/GenBank/DDBJ databases">
        <authorList>
            <person name="Klemetsen T."/>
        </authorList>
    </citation>
    <scope>NUCLEOTIDE SEQUENCE [LARGE SCALE GENOMIC DNA]</scope>
    <source>
        <strain evidence="8">MT 2528</strain>
    </source>
</reference>
<evidence type="ECO:0000256" key="6">
    <source>
        <dbReference type="SAM" id="Phobius"/>
    </source>
</evidence>
<dbReference type="Pfam" id="PF17200">
    <property type="entry name" value="sCache_2"/>
    <property type="match status" value="1"/>
</dbReference>
<keyword evidence="5 6" id="KW-0472">Membrane</keyword>
<protein>
    <submittedName>
        <fullName evidence="9">Chemotaxis sensory transducer</fullName>
    </submittedName>
</protein>
<dbReference type="InterPro" id="IPR033480">
    <property type="entry name" value="sCache_2"/>
</dbReference>
<dbReference type="GeneID" id="61293740"/>
<dbReference type="Proteomes" id="UP000182660">
    <property type="component" value="Unassembled WGS sequence"/>
</dbReference>
<evidence type="ECO:0000256" key="4">
    <source>
        <dbReference type="ARBA" id="ARBA00022989"/>
    </source>
</evidence>
<evidence type="ECO:0000256" key="2">
    <source>
        <dbReference type="ARBA" id="ARBA00022475"/>
    </source>
</evidence>
<evidence type="ECO:0000313" key="10">
    <source>
        <dbReference type="Proteomes" id="UP000182660"/>
    </source>
</evidence>
<keyword evidence="10" id="KW-1185">Reference proteome</keyword>
<dbReference type="Proteomes" id="UP000183794">
    <property type="component" value="Unassembled WGS sequence"/>
</dbReference>
<evidence type="ECO:0000313" key="9">
    <source>
        <dbReference type="EMBL" id="SGY81305.1"/>
    </source>
</evidence>
<evidence type="ECO:0000256" key="5">
    <source>
        <dbReference type="ARBA" id="ARBA00023136"/>
    </source>
</evidence>
<dbReference type="RefSeq" id="WP_075470757.1">
    <property type="nucleotide sequence ID" value="NZ_CAWQZC010000070.1"/>
</dbReference>
<evidence type="ECO:0000313" key="8">
    <source>
        <dbReference type="EMBL" id="SGY81228.1"/>
    </source>
</evidence>
<evidence type="ECO:0000256" key="1">
    <source>
        <dbReference type="ARBA" id="ARBA00004651"/>
    </source>
</evidence>
<feature type="domain" description="Single Cache" evidence="7">
    <location>
        <begin position="34"/>
        <end position="125"/>
    </location>
</feature>
<keyword evidence="2" id="KW-1003">Cell membrane</keyword>